<proteinExistence type="predicted"/>
<dbReference type="Pfam" id="PF23282">
    <property type="entry name" value="WHD_ROQ1"/>
    <property type="match status" value="1"/>
</dbReference>
<organism evidence="4 5">
    <name type="scientific">Eutrema salsugineum</name>
    <name type="common">Saltwater cress</name>
    <name type="synonym">Sisymbrium salsugineum</name>
    <dbReference type="NCBI Taxonomy" id="72664"/>
    <lineage>
        <taxon>Eukaryota</taxon>
        <taxon>Viridiplantae</taxon>
        <taxon>Streptophyta</taxon>
        <taxon>Embryophyta</taxon>
        <taxon>Tracheophyta</taxon>
        <taxon>Spermatophyta</taxon>
        <taxon>Magnoliopsida</taxon>
        <taxon>eudicotyledons</taxon>
        <taxon>Gunneridae</taxon>
        <taxon>Pentapetalae</taxon>
        <taxon>rosids</taxon>
        <taxon>malvids</taxon>
        <taxon>Brassicales</taxon>
        <taxon>Brassicaceae</taxon>
        <taxon>Eutremeae</taxon>
        <taxon>Eutrema</taxon>
    </lineage>
</organism>
<dbReference type="AlphaFoldDB" id="V4KQN6"/>
<dbReference type="SUPFAM" id="SSF52540">
    <property type="entry name" value="P-loop containing nucleoside triphosphate hydrolases"/>
    <property type="match status" value="1"/>
</dbReference>
<keyword evidence="5" id="KW-1185">Reference proteome</keyword>
<dbReference type="SUPFAM" id="SSF52058">
    <property type="entry name" value="L domain-like"/>
    <property type="match status" value="1"/>
</dbReference>
<dbReference type="InterPro" id="IPR011713">
    <property type="entry name" value="Leu-rich_rpt_3"/>
</dbReference>
<dbReference type="eggNOG" id="ENOG502QQ7T">
    <property type="taxonomic scope" value="Eukaryota"/>
</dbReference>
<evidence type="ECO:0000313" key="5">
    <source>
        <dbReference type="Proteomes" id="UP000030689"/>
    </source>
</evidence>
<dbReference type="Pfam" id="PF07725">
    <property type="entry name" value="LRR_3"/>
    <property type="match status" value="1"/>
</dbReference>
<dbReference type="KEGG" id="eus:EUTSA_v10009635mg"/>
<dbReference type="Gene3D" id="3.40.50.10140">
    <property type="entry name" value="Toll/interleukin-1 receptor homology (TIR) domain"/>
    <property type="match status" value="1"/>
</dbReference>
<dbReference type="GO" id="GO:0043531">
    <property type="term" value="F:ADP binding"/>
    <property type="evidence" value="ECO:0007669"/>
    <property type="project" value="InterPro"/>
</dbReference>
<evidence type="ECO:0000259" key="3">
    <source>
        <dbReference type="PROSITE" id="PS50104"/>
    </source>
</evidence>
<dbReference type="FunFam" id="1.10.8.430:FF:000002">
    <property type="entry name" value="Disease resistance protein (TIR-NBS-LRR class)"/>
    <property type="match status" value="1"/>
</dbReference>
<protein>
    <recommendedName>
        <fullName evidence="3">TIR domain-containing protein</fullName>
    </recommendedName>
</protein>
<dbReference type="InterPro" id="IPR035897">
    <property type="entry name" value="Toll_tir_struct_dom_sf"/>
</dbReference>
<keyword evidence="1" id="KW-0433">Leucine-rich repeat</keyword>
<dbReference type="InterPro" id="IPR032675">
    <property type="entry name" value="LRR_dom_sf"/>
</dbReference>
<dbReference type="PANTHER" id="PTHR11017">
    <property type="entry name" value="LEUCINE-RICH REPEAT-CONTAINING PROTEIN"/>
    <property type="match status" value="1"/>
</dbReference>
<reference evidence="4 5" key="1">
    <citation type="journal article" date="2013" name="Front. Plant Sci.">
        <title>The Reference Genome of the Halophytic Plant Eutrema salsugineum.</title>
        <authorList>
            <person name="Yang R."/>
            <person name="Jarvis D.E."/>
            <person name="Chen H."/>
            <person name="Beilstein M.A."/>
            <person name="Grimwood J."/>
            <person name="Jenkins J."/>
            <person name="Shu S."/>
            <person name="Prochnik S."/>
            <person name="Xin M."/>
            <person name="Ma C."/>
            <person name="Schmutz J."/>
            <person name="Wing R.A."/>
            <person name="Mitchell-Olds T."/>
            <person name="Schumaker K.S."/>
            <person name="Wang X."/>
        </authorList>
    </citation>
    <scope>NUCLEOTIDE SEQUENCE [LARGE SCALE GENOMIC DNA]</scope>
</reference>
<dbReference type="SUPFAM" id="SSF52200">
    <property type="entry name" value="Toll/Interleukin receptor TIR domain"/>
    <property type="match status" value="1"/>
</dbReference>
<dbReference type="Gramene" id="ESQ33584">
    <property type="protein sequence ID" value="ESQ33584"/>
    <property type="gene ID" value="EUTSA_v10009635mg"/>
</dbReference>
<dbReference type="PROSITE" id="PS50104">
    <property type="entry name" value="TIR"/>
    <property type="match status" value="1"/>
</dbReference>
<dbReference type="Gene3D" id="1.10.8.430">
    <property type="entry name" value="Helical domain of apoptotic protease-activating factors"/>
    <property type="match status" value="1"/>
</dbReference>
<evidence type="ECO:0000256" key="1">
    <source>
        <dbReference type="ARBA" id="ARBA00022614"/>
    </source>
</evidence>
<keyword evidence="2" id="KW-0677">Repeat</keyword>
<name>V4KQN6_EUTSA</name>
<dbReference type="InterPro" id="IPR042197">
    <property type="entry name" value="Apaf_helical"/>
</dbReference>
<dbReference type="GO" id="GO:0007165">
    <property type="term" value="P:signal transduction"/>
    <property type="evidence" value="ECO:0007669"/>
    <property type="project" value="InterPro"/>
</dbReference>
<dbReference type="Gene3D" id="3.80.10.10">
    <property type="entry name" value="Ribonuclease Inhibitor"/>
    <property type="match status" value="1"/>
</dbReference>
<evidence type="ECO:0000256" key="2">
    <source>
        <dbReference type="ARBA" id="ARBA00022737"/>
    </source>
</evidence>
<dbReference type="PANTHER" id="PTHR11017:SF569">
    <property type="entry name" value="DISEASE RESISTANCE PROTEIN"/>
    <property type="match status" value="1"/>
</dbReference>
<feature type="non-terminal residue" evidence="4">
    <location>
        <position position="655"/>
    </location>
</feature>
<accession>V4KQN6</accession>
<dbReference type="Proteomes" id="UP000030689">
    <property type="component" value="Unassembled WGS sequence"/>
</dbReference>
<gene>
    <name evidence="4" type="ORF">EUTSA_v10009635mg</name>
</gene>
<dbReference type="InterPro" id="IPR044974">
    <property type="entry name" value="Disease_R_plants"/>
</dbReference>
<dbReference type="InterPro" id="IPR058192">
    <property type="entry name" value="WHD_ROQ1-like"/>
</dbReference>
<dbReference type="Gene3D" id="3.40.50.300">
    <property type="entry name" value="P-loop containing nucleotide triphosphate hydrolases"/>
    <property type="match status" value="1"/>
</dbReference>
<evidence type="ECO:0000313" key="4">
    <source>
        <dbReference type="EMBL" id="ESQ33584.1"/>
    </source>
</evidence>
<dbReference type="PRINTS" id="PR00364">
    <property type="entry name" value="DISEASERSIST"/>
</dbReference>
<dbReference type="Pfam" id="PF01582">
    <property type="entry name" value="TIR"/>
    <property type="match status" value="1"/>
</dbReference>
<feature type="domain" description="TIR" evidence="3">
    <location>
        <begin position="12"/>
        <end position="162"/>
    </location>
</feature>
<dbReference type="InterPro" id="IPR027417">
    <property type="entry name" value="P-loop_NTPase"/>
</dbReference>
<dbReference type="GO" id="GO:0006952">
    <property type="term" value="P:defense response"/>
    <property type="evidence" value="ECO:0007669"/>
    <property type="project" value="InterPro"/>
</dbReference>
<dbReference type="EMBL" id="KI517683">
    <property type="protein sequence ID" value="ESQ33584.1"/>
    <property type="molecule type" value="Genomic_DNA"/>
</dbReference>
<dbReference type="InterPro" id="IPR000157">
    <property type="entry name" value="TIR_dom"/>
</dbReference>
<sequence length="655" mass="75242">MASSSCLTPCNYKFKVFSSFHRPDIRKTLLSHLREQFNLKGITMFDDNNINRGEDLDPSLKEAIRESKISLQEICFIKLSKNAMKQIVMTTFYRVETSYVRKQTGEFRIAFNETCARKTDKEKQKWSKALTGVSNIAGEDFKNWDNEAYMIKKIANDVSDKLNATPSRDFEDMVGIEAHLQKMLSLLHLDNQDEAMMVGISGPAGIGKTTTARVLQSLLSDRFQLTMVFNQDGTRICHLGVLQQRLGDLRVFVILNDVDDLKQLEALANEATWFGSGSRIVVTTKKQRASAATWYRSHIPCFLSRGEALEILCRYAFKQSSPPKDFEELAESVTHLCGNLPLGLRVVGSSLRGKNEEGKWENIMHKLESILDRKIGDVLSIGYECLDEDEQTLLHIAIFFNYVDGHLVKSMFDDSDLDVNRLNRGLKILVDRSLIEIPKYWERIEMHKLLQQVGKKAIQNQEPWKRRILIDAQEICDVLENDTGTRKVYGISFDTSGINNLIVSKRDFNGMPNLRMDIPEYMEFLHGLRLLHWEEYPSKSLLPIFHPEYLIKLHMPHSKLEKLWEGNLVATCKPQRDGFSWFLHLKELPDLSNATNNLETLELSYCESLVELPSCISNLPRLERLLMLFCTKLEVIPTNWNSVYLSSVWVMGHTK</sequence>
<dbReference type="SMART" id="SM00255">
    <property type="entry name" value="TIR"/>
    <property type="match status" value="1"/>
</dbReference>